<reference evidence="7" key="5">
    <citation type="submission" date="2025-09" db="UniProtKB">
        <authorList>
            <consortium name="Ensembl"/>
        </authorList>
    </citation>
    <scope>IDENTIFICATION</scope>
</reference>
<reference evidence="8" key="1">
    <citation type="journal article" date="2006" name="Science">
        <title>Ancient noncoding elements conserved in the human genome.</title>
        <authorList>
            <person name="Venkatesh B."/>
            <person name="Kirkness E.F."/>
            <person name="Loh Y.H."/>
            <person name="Halpern A.L."/>
            <person name="Lee A.P."/>
            <person name="Johnson J."/>
            <person name="Dandona N."/>
            <person name="Viswanathan L.D."/>
            <person name="Tay A."/>
            <person name="Venter J.C."/>
            <person name="Strausberg R.L."/>
            <person name="Brenner S."/>
        </authorList>
    </citation>
    <scope>NUCLEOTIDE SEQUENCE [LARGE SCALE GENOMIC DNA]</scope>
</reference>
<dbReference type="GO" id="GO:0005524">
    <property type="term" value="F:ATP binding"/>
    <property type="evidence" value="ECO:0007669"/>
    <property type="project" value="UniProtKB-UniRule"/>
</dbReference>
<feature type="domain" description="UBC core" evidence="6">
    <location>
        <begin position="81"/>
        <end position="116"/>
    </location>
</feature>
<dbReference type="PROSITE" id="PS00183">
    <property type="entry name" value="UBC_1"/>
    <property type="match status" value="1"/>
</dbReference>
<dbReference type="InterPro" id="IPR023313">
    <property type="entry name" value="UBQ-conjugating_AS"/>
</dbReference>
<evidence type="ECO:0000256" key="3">
    <source>
        <dbReference type="PROSITE-ProRule" id="PRU10133"/>
    </source>
</evidence>
<dbReference type="AlphaFoldDB" id="A0A4W3H5R5"/>
<evidence type="ECO:0000256" key="4">
    <source>
        <dbReference type="RuleBase" id="RU362109"/>
    </source>
</evidence>
<evidence type="ECO:0000313" key="7">
    <source>
        <dbReference type="Ensembl" id="ENSCMIP00000010512.1"/>
    </source>
</evidence>
<accession>A0A4W3H5R5</accession>
<sequence length="171" mass="18896">SRSSHTRLQIPSRPDTSQPLSPAHPPTHCLLPMVDRITLRHCQAPWDAALCEGALSCCSCCCYLALWHKELTQPFASFYSQVAFTTKIYHPNINSNGSICLDILRSQWSPALTISKGNFVISSNTVCAVIIIIKSVYFSECSDCVICGRNAAANCAQQRPHKQSWVDCLPL</sequence>
<dbReference type="InParanoid" id="A0A4W3H5R5"/>
<feature type="region of interest" description="Disordered" evidence="5">
    <location>
        <begin position="1"/>
        <end position="23"/>
    </location>
</feature>
<protein>
    <recommendedName>
        <fullName evidence="6">UBC core domain-containing protein</fullName>
    </recommendedName>
</protein>
<dbReference type="GO" id="GO:0016740">
    <property type="term" value="F:transferase activity"/>
    <property type="evidence" value="ECO:0007669"/>
    <property type="project" value="UniProtKB-KW"/>
</dbReference>
<keyword evidence="4" id="KW-0067">ATP-binding</keyword>
<evidence type="ECO:0000313" key="8">
    <source>
        <dbReference type="Proteomes" id="UP000314986"/>
    </source>
</evidence>
<feature type="active site" description="Glycyl thioester intermediate" evidence="3">
    <location>
        <position position="100"/>
    </location>
</feature>
<keyword evidence="1" id="KW-0808">Transferase</keyword>
<name>A0A4W3H5R5_CALMI</name>
<evidence type="ECO:0000256" key="2">
    <source>
        <dbReference type="ARBA" id="ARBA00022786"/>
    </source>
</evidence>
<keyword evidence="8" id="KW-1185">Reference proteome</keyword>
<dbReference type="PANTHER" id="PTHR24068">
    <property type="entry name" value="UBIQUITIN-CONJUGATING ENZYME E2"/>
    <property type="match status" value="1"/>
</dbReference>
<dbReference type="Ensembl" id="ENSCMIT00000010785.1">
    <property type="protein sequence ID" value="ENSCMIP00000010512.1"/>
    <property type="gene ID" value="ENSCMIG00000005550.1"/>
</dbReference>
<proteinExistence type="inferred from homology"/>
<reference evidence="8" key="2">
    <citation type="journal article" date="2007" name="PLoS Biol.">
        <title>Survey sequencing and comparative analysis of the elephant shark (Callorhinchus milii) genome.</title>
        <authorList>
            <person name="Venkatesh B."/>
            <person name="Kirkness E.F."/>
            <person name="Loh Y.H."/>
            <person name="Halpern A.L."/>
            <person name="Lee A.P."/>
            <person name="Johnson J."/>
            <person name="Dandona N."/>
            <person name="Viswanathan L.D."/>
            <person name="Tay A."/>
            <person name="Venter J.C."/>
            <person name="Strausberg R.L."/>
            <person name="Brenner S."/>
        </authorList>
    </citation>
    <scope>NUCLEOTIDE SEQUENCE [LARGE SCALE GENOMIC DNA]</scope>
</reference>
<feature type="compositionally biased region" description="Polar residues" evidence="5">
    <location>
        <begin position="1"/>
        <end position="20"/>
    </location>
</feature>
<dbReference type="Pfam" id="PF00179">
    <property type="entry name" value="UQ_con"/>
    <property type="match status" value="1"/>
</dbReference>
<comment type="similarity">
    <text evidence="4">Belongs to the ubiquitin-conjugating enzyme family.</text>
</comment>
<evidence type="ECO:0000259" key="6">
    <source>
        <dbReference type="Pfam" id="PF00179"/>
    </source>
</evidence>
<evidence type="ECO:0000256" key="1">
    <source>
        <dbReference type="ARBA" id="ARBA00022679"/>
    </source>
</evidence>
<reference evidence="8" key="3">
    <citation type="journal article" date="2014" name="Nature">
        <title>Elephant shark genome provides unique insights into gnathostome evolution.</title>
        <authorList>
            <consortium name="International Elephant Shark Genome Sequencing Consortium"/>
            <person name="Venkatesh B."/>
            <person name="Lee A.P."/>
            <person name="Ravi V."/>
            <person name="Maurya A.K."/>
            <person name="Lian M.M."/>
            <person name="Swann J.B."/>
            <person name="Ohta Y."/>
            <person name="Flajnik M.F."/>
            <person name="Sutoh Y."/>
            <person name="Kasahara M."/>
            <person name="Hoon S."/>
            <person name="Gangu V."/>
            <person name="Roy S.W."/>
            <person name="Irimia M."/>
            <person name="Korzh V."/>
            <person name="Kondrychyn I."/>
            <person name="Lim Z.W."/>
            <person name="Tay B.H."/>
            <person name="Tohari S."/>
            <person name="Kong K.W."/>
            <person name="Ho S."/>
            <person name="Lorente-Galdos B."/>
            <person name="Quilez J."/>
            <person name="Marques-Bonet T."/>
            <person name="Raney B.J."/>
            <person name="Ingham P.W."/>
            <person name="Tay A."/>
            <person name="Hillier L.W."/>
            <person name="Minx P."/>
            <person name="Boehm T."/>
            <person name="Wilson R.K."/>
            <person name="Brenner S."/>
            <person name="Warren W.C."/>
        </authorList>
    </citation>
    <scope>NUCLEOTIDE SEQUENCE [LARGE SCALE GENOMIC DNA]</scope>
</reference>
<dbReference type="Proteomes" id="UP000314986">
    <property type="component" value="Unassembled WGS sequence"/>
</dbReference>
<dbReference type="STRING" id="7868.ENSCMIP00000010512"/>
<dbReference type="Gene3D" id="3.10.110.10">
    <property type="entry name" value="Ubiquitin Conjugating Enzyme"/>
    <property type="match status" value="1"/>
</dbReference>
<dbReference type="SUPFAM" id="SSF54495">
    <property type="entry name" value="UBC-like"/>
    <property type="match status" value="1"/>
</dbReference>
<organism evidence="7 8">
    <name type="scientific">Callorhinchus milii</name>
    <name type="common">Ghost shark</name>
    <dbReference type="NCBI Taxonomy" id="7868"/>
    <lineage>
        <taxon>Eukaryota</taxon>
        <taxon>Metazoa</taxon>
        <taxon>Chordata</taxon>
        <taxon>Craniata</taxon>
        <taxon>Vertebrata</taxon>
        <taxon>Chondrichthyes</taxon>
        <taxon>Holocephali</taxon>
        <taxon>Chimaeriformes</taxon>
        <taxon>Callorhinchidae</taxon>
        <taxon>Callorhinchus</taxon>
    </lineage>
</organism>
<keyword evidence="2 4" id="KW-0833">Ubl conjugation pathway</keyword>
<keyword evidence="4" id="KW-0547">Nucleotide-binding</keyword>
<reference evidence="7" key="4">
    <citation type="submission" date="2025-08" db="UniProtKB">
        <authorList>
            <consortium name="Ensembl"/>
        </authorList>
    </citation>
    <scope>IDENTIFICATION</scope>
</reference>
<evidence type="ECO:0000256" key="5">
    <source>
        <dbReference type="SAM" id="MobiDB-lite"/>
    </source>
</evidence>
<dbReference type="InterPro" id="IPR016135">
    <property type="entry name" value="UBQ-conjugating_enzyme/RWD"/>
</dbReference>
<dbReference type="InterPro" id="IPR000608">
    <property type="entry name" value="UBC"/>
</dbReference>